<keyword evidence="4" id="KW-1185">Reference proteome</keyword>
<dbReference type="InterPro" id="IPR011763">
    <property type="entry name" value="COA_CT_C"/>
</dbReference>
<dbReference type="Gene3D" id="3.90.226.10">
    <property type="entry name" value="2-enoyl-CoA Hydratase, Chain A, domain 1"/>
    <property type="match status" value="2"/>
</dbReference>
<gene>
    <name evidence="3" type="ORF">CVT23_13935</name>
</gene>
<evidence type="ECO:0000259" key="2">
    <source>
        <dbReference type="PROSITE" id="PS50989"/>
    </source>
</evidence>
<comment type="caution">
    <text evidence="3">The sequence shown here is derived from an EMBL/GenBank/DDBJ whole genome shotgun (WGS) entry which is preliminary data.</text>
</comment>
<sequence length="522" mass="56495">MTDEAAHQRLEEIAAKRLSVSDAGRPEAVGKQHGRGRMTVRERIAALLDPDSFREIGGLVEPARDTELTSTLNAPADGIVTGWGRIEGRPVYLLGDDFTVLGGSVGVVGAEKTHRIMDMAEKNGHPLIWLLEGAGHRIQDGLDSRHFASAGTTFWHLARLSGWVPIVTAVLGPGYAGPTNMASFADFRVMWRGHSQMGIGGPALVRAATGEEIETEALGGAGVQADRQGLADMAPETEEDCFRAMRRYLSYLPSNSGQRPPVAAPDDPIGRREEALADIVPESSRRAYDMRRILELVFDRDSVFETKPSHARNMVTAFARIGGHPVAVVANNPMFLAGMLDSKAAEKAARHIAIADAFGLPLIYFVDMPGIFVGSGAEATTLGLRSAKMLYELGVASVPRYSVMVRKGYGAGYYAMNGGRGFHADGCWVWPTSELCAMSIETALNVAYRRDWQNAPDPAARKAELEADIRRNLTALRAVEHFGVDDVIDPRDTRRVLAEAIAMAAPRPHDSGPPKKRAISPI</sequence>
<dbReference type="PROSITE" id="PS50980">
    <property type="entry name" value="COA_CT_NTER"/>
    <property type="match status" value="1"/>
</dbReference>
<dbReference type="InterPro" id="IPR029045">
    <property type="entry name" value="ClpP/crotonase-like_dom_sf"/>
</dbReference>
<protein>
    <submittedName>
        <fullName evidence="3">Acyl-CoA carboxylase</fullName>
    </submittedName>
</protein>
<dbReference type="Pfam" id="PF01039">
    <property type="entry name" value="Carboxyl_trans"/>
    <property type="match status" value="1"/>
</dbReference>
<dbReference type="InterPro" id="IPR011762">
    <property type="entry name" value="COA_CT_N"/>
</dbReference>
<evidence type="ECO:0000313" key="3">
    <source>
        <dbReference type="EMBL" id="PJK29016.1"/>
    </source>
</evidence>
<dbReference type="GO" id="GO:0004658">
    <property type="term" value="F:propionyl-CoA carboxylase activity"/>
    <property type="evidence" value="ECO:0007669"/>
    <property type="project" value="TreeGrafter"/>
</dbReference>
<feature type="domain" description="CoA carboxyltransferase C-terminal" evidence="2">
    <location>
        <begin position="264"/>
        <end position="511"/>
    </location>
</feature>
<dbReference type="SUPFAM" id="SSF52096">
    <property type="entry name" value="ClpP/crotonase"/>
    <property type="match status" value="2"/>
</dbReference>
<dbReference type="InterPro" id="IPR034733">
    <property type="entry name" value="AcCoA_carboxyl_beta"/>
</dbReference>
<dbReference type="PANTHER" id="PTHR43842:SF2">
    <property type="entry name" value="PROPIONYL-COA CARBOXYLASE BETA CHAIN, MITOCHONDRIAL"/>
    <property type="match status" value="1"/>
</dbReference>
<dbReference type="OrthoDB" id="9803706at2"/>
<feature type="domain" description="CoA carboxyltransferase N-terminal" evidence="1">
    <location>
        <begin position="6"/>
        <end position="264"/>
    </location>
</feature>
<dbReference type="EMBL" id="PHIG01000037">
    <property type="protein sequence ID" value="PJK29016.1"/>
    <property type="molecule type" value="Genomic_DNA"/>
</dbReference>
<dbReference type="InterPro" id="IPR051047">
    <property type="entry name" value="AccD/PCCB"/>
</dbReference>
<dbReference type="RefSeq" id="WP_109794095.1">
    <property type="nucleotide sequence ID" value="NZ_PHIG01000037.1"/>
</dbReference>
<reference evidence="3 4" key="1">
    <citation type="submission" date="2017-11" db="EMBL/GenBank/DDBJ databases">
        <title>Draft genome sequence of Rhizobiales bacterium SY3-13.</title>
        <authorList>
            <person name="Sun C."/>
        </authorList>
    </citation>
    <scope>NUCLEOTIDE SEQUENCE [LARGE SCALE GENOMIC DNA]</scope>
    <source>
        <strain evidence="3 4">SY3-13</strain>
    </source>
</reference>
<dbReference type="AlphaFoldDB" id="A0A2M9FZY1"/>
<organism evidence="3 4">
    <name type="scientific">Minwuia thermotolerans</name>
    <dbReference type="NCBI Taxonomy" id="2056226"/>
    <lineage>
        <taxon>Bacteria</taxon>
        <taxon>Pseudomonadati</taxon>
        <taxon>Pseudomonadota</taxon>
        <taxon>Alphaproteobacteria</taxon>
        <taxon>Minwuiales</taxon>
        <taxon>Minwuiaceae</taxon>
        <taxon>Minwuia</taxon>
    </lineage>
</organism>
<proteinExistence type="predicted"/>
<dbReference type="PANTHER" id="PTHR43842">
    <property type="entry name" value="PROPIONYL-COA CARBOXYLASE BETA CHAIN"/>
    <property type="match status" value="1"/>
</dbReference>
<dbReference type="Proteomes" id="UP000229498">
    <property type="component" value="Unassembled WGS sequence"/>
</dbReference>
<name>A0A2M9FZY1_9PROT</name>
<accession>A0A2M9FZY1</accession>
<dbReference type="PROSITE" id="PS50989">
    <property type="entry name" value="COA_CT_CTER"/>
    <property type="match status" value="1"/>
</dbReference>
<evidence type="ECO:0000313" key="4">
    <source>
        <dbReference type="Proteomes" id="UP000229498"/>
    </source>
</evidence>
<evidence type="ECO:0000259" key="1">
    <source>
        <dbReference type="PROSITE" id="PS50980"/>
    </source>
</evidence>